<feature type="transmembrane region" description="Helical" evidence="2">
    <location>
        <begin position="453"/>
        <end position="473"/>
    </location>
</feature>
<dbReference type="Proteomes" id="UP000799423">
    <property type="component" value="Unassembled WGS sequence"/>
</dbReference>
<dbReference type="OrthoDB" id="194358at2759"/>
<feature type="region of interest" description="Disordered" evidence="1">
    <location>
        <begin position="296"/>
        <end position="338"/>
    </location>
</feature>
<keyword evidence="5" id="KW-1185">Reference proteome</keyword>
<keyword evidence="3" id="KW-0732">Signal</keyword>
<feature type="transmembrane region" description="Helical" evidence="2">
    <location>
        <begin position="59"/>
        <end position="80"/>
    </location>
</feature>
<feature type="chain" id="PRO_5025599702" description="Ankyrin repeat protein" evidence="3">
    <location>
        <begin position="19"/>
        <end position="1292"/>
    </location>
</feature>
<feature type="transmembrane region" description="Helical" evidence="2">
    <location>
        <begin position="254"/>
        <end position="278"/>
    </location>
</feature>
<feature type="transmembrane region" description="Helical" evidence="2">
    <location>
        <begin position="216"/>
        <end position="242"/>
    </location>
</feature>
<evidence type="ECO:0000256" key="2">
    <source>
        <dbReference type="SAM" id="Phobius"/>
    </source>
</evidence>
<accession>A0A6A7BND0</accession>
<feature type="compositionally biased region" description="Polar residues" evidence="1">
    <location>
        <begin position="308"/>
        <end position="325"/>
    </location>
</feature>
<evidence type="ECO:0000313" key="4">
    <source>
        <dbReference type="EMBL" id="KAF2856854.1"/>
    </source>
</evidence>
<sequence>MTLIHVLVCVVVANCALAASIWDDLTDNLGTDLTPILQLFGEQVTKQYLSENTSFWDCVIFAMAPVGILTAIVSVIRVCGDSLLKAFIGRAQESAGVAELELCSSTGRDIVELVQGGAVTRVFGRAKILEIIHDPSLEESKPGHIGDATAGIYTFTHYQDEHPGSHEWEPYTWPREWNLSDKETLEDKRKEIIKNIGHAKNPNLMLNVGLGRPQRWLVRFIAVLSVLLQVSMLVFAGWATFVKKLHRENSLPPTLAFCMTIIGTVLLCLGMLLCAHLIERSTNECTFIRKKPSDVARSRDRSLDEESGLNSGRSDSTNATTNGVSDSIIENDHTPGDARNTVARVADKAIPLVPLGGIEPRGEDVEVGPTSDLINRELSTSAVDGVTTSMSGITGSVIRPLDSPHTTLYWVQPGEQIIGDQTFESFIYSDKNRPLPYYTISWRRLMGQQERTMTWIASSFTIAAFVIQFVGLRGLHSSVSLYQTAIVLIMSTLRASLRTKRLNPSERIDATNSDHMSVTENMEANEQRRIASRGHELDILAFQIFEDGYKGKIKEVQFPRLWVFTHQILGSRRSEPDSERYLFVDSEPFRAFGRLWIPVRANHVGDLNTHTASRSIPSQLWRYRARLGHLTSANLQKVQSQEWSTLALVRGRPEADSAAQVISAAVSLIISNLRNSETYPWGNRGKQFRNYLRANFTFYLDLKCLGKVAHQGAEADGTTPEGSCLFTITRRLDRAAGINQIWAVYPAEIEAALSLTTWSCLDQVRAATAFHGGHQDSTEPEHMSIVAGTNEDQDSAKDLISQLALWACMESYLISSSEYIHANVTDVSSRIAIFWDQSTNDDGLSPPLFEPTDSPTGKSKRLFGWPTVIQALPSTSKPFVLAVLPTDQPFITLCAQELFATFVQSMAQSTGLPFGKFHFTDKSGSVGIENEFVTKMMDLFMENKLGSRLDALFCIVPTVVAISSDLPLRSALQEMLRFAEDSFSGHNSNTANMGSSAWSEVIRWGIHSVPYISDESQIWDWFLVTSWMCITQGFNYLDEELFQVCKSLKCTEELRKTIKRLTDRLPEERERAQLNVLLADFIKRDDHDGMLLHIYLLLDKTKKLDLNVPLALIQKGSTWQLVIRAISKRRNIFALYDSEGRSPLTHALADGGTPAAERLFKMCGGERYFLQERDKNNCNILHRIIAGSAGNVGNRLEIIEWLVHLDRSMYLFLGDYQPFFEALGSADDSDHIMHILDDRSHWRLENIWVDSEKEAQQLLDGQTPEGSELAEPWIKGWKKLREFRKKLKNIRD</sequence>
<name>A0A6A7BND0_9PLEO</name>
<reference evidence="4" key="1">
    <citation type="submission" date="2020-01" db="EMBL/GenBank/DDBJ databases">
        <authorList>
            <consortium name="DOE Joint Genome Institute"/>
            <person name="Haridas S."/>
            <person name="Albert R."/>
            <person name="Binder M."/>
            <person name="Bloem J."/>
            <person name="Labutti K."/>
            <person name="Salamov A."/>
            <person name="Andreopoulos B."/>
            <person name="Baker S.E."/>
            <person name="Barry K."/>
            <person name="Bills G."/>
            <person name="Bluhm B.H."/>
            <person name="Cannon C."/>
            <person name="Castanera R."/>
            <person name="Culley D.E."/>
            <person name="Daum C."/>
            <person name="Ezra D."/>
            <person name="Gonzalez J.B."/>
            <person name="Henrissat B."/>
            <person name="Kuo A."/>
            <person name="Liang C."/>
            <person name="Lipzen A."/>
            <person name="Lutzoni F."/>
            <person name="Magnuson J."/>
            <person name="Mondo S."/>
            <person name="Nolan M."/>
            <person name="Ohm R."/>
            <person name="Pangilinan J."/>
            <person name="Park H.-J."/>
            <person name="Ramirez L."/>
            <person name="Alfaro M."/>
            <person name="Sun H."/>
            <person name="Tritt A."/>
            <person name="Yoshinaga Y."/>
            <person name="Zwiers L.-H."/>
            <person name="Turgeon B.G."/>
            <person name="Goodwin S.B."/>
            <person name="Spatafora J.W."/>
            <person name="Crous P.W."/>
            <person name="Grigoriev I.V."/>
        </authorList>
    </citation>
    <scope>NUCLEOTIDE SEQUENCE</scope>
    <source>
        <strain evidence="4">IPT5</strain>
    </source>
</reference>
<organism evidence="4 5">
    <name type="scientific">Plenodomus tracheiphilus IPT5</name>
    <dbReference type="NCBI Taxonomy" id="1408161"/>
    <lineage>
        <taxon>Eukaryota</taxon>
        <taxon>Fungi</taxon>
        <taxon>Dikarya</taxon>
        <taxon>Ascomycota</taxon>
        <taxon>Pezizomycotina</taxon>
        <taxon>Dothideomycetes</taxon>
        <taxon>Pleosporomycetidae</taxon>
        <taxon>Pleosporales</taxon>
        <taxon>Pleosporineae</taxon>
        <taxon>Leptosphaeriaceae</taxon>
        <taxon>Plenodomus</taxon>
    </lineage>
</organism>
<protein>
    <recommendedName>
        <fullName evidence="6">Ankyrin repeat protein</fullName>
    </recommendedName>
</protein>
<evidence type="ECO:0000256" key="1">
    <source>
        <dbReference type="SAM" id="MobiDB-lite"/>
    </source>
</evidence>
<evidence type="ECO:0000313" key="5">
    <source>
        <dbReference type="Proteomes" id="UP000799423"/>
    </source>
</evidence>
<dbReference type="EMBL" id="MU006288">
    <property type="protein sequence ID" value="KAF2856854.1"/>
    <property type="molecule type" value="Genomic_DNA"/>
</dbReference>
<evidence type="ECO:0000256" key="3">
    <source>
        <dbReference type="SAM" id="SignalP"/>
    </source>
</evidence>
<feature type="signal peptide" evidence="3">
    <location>
        <begin position="1"/>
        <end position="18"/>
    </location>
</feature>
<evidence type="ECO:0008006" key="6">
    <source>
        <dbReference type="Google" id="ProtNLM"/>
    </source>
</evidence>
<keyword evidence="2" id="KW-0472">Membrane</keyword>
<keyword evidence="2" id="KW-0812">Transmembrane</keyword>
<keyword evidence="2" id="KW-1133">Transmembrane helix</keyword>
<proteinExistence type="predicted"/>
<gene>
    <name evidence="4" type="ORF">T440DRAFT_512849</name>
</gene>